<evidence type="ECO:0000313" key="1">
    <source>
        <dbReference type="EMBL" id="GJN25126.1"/>
    </source>
</evidence>
<dbReference type="Gene3D" id="3.20.20.80">
    <property type="entry name" value="Glycosidases"/>
    <property type="match status" value="1"/>
</dbReference>
<gene>
    <name evidence="1" type="primary">gb12915</name>
    <name evidence="1" type="ORF">PR202_gb12915</name>
</gene>
<sequence length="77" mass="8628">MSDTSTAIMLATVTIGTIGQMGTHRPGSDKEGYLYLKSLYYGILPVAQMSANYGGVMIWDRFYDRASNYSSYVKRWA</sequence>
<accession>A0AAV5ESR7</accession>
<protein>
    <submittedName>
        <fullName evidence="1">Uncharacterized protein</fullName>
    </submittedName>
</protein>
<dbReference type="Proteomes" id="UP001054889">
    <property type="component" value="Unassembled WGS sequence"/>
</dbReference>
<evidence type="ECO:0000313" key="2">
    <source>
        <dbReference type="Proteomes" id="UP001054889"/>
    </source>
</evidence>
<dbReference type="InterPro" id="IPR017853">
    <property type="entry name" value="GH"/>
</dbReference>
<dbReference type="EMBL" id="BQKI01000078">
    <property type="protein sequence ID" value="GJN25126.1"/>
    <property type="molecule type" value="Genomic_DNA"/>
</dbReference>
<proteinExistence type="predicted"/>
<organism evidence="1 2">
    <name type="scientific">Eleusine coracana subsp. coracana</name>
    <dbReference type="NCBI Taxonomy" id="191504"/>
    <lineage>
        <taxon>Eukaryota</taxon>
        <taxon>Viridiplantae</taxon>
        <taxon>Streptophyta</taxon>
        <taxon>Embryophyta</taxon>
        <taxon>Tracheophyta</taxon>
        <taxon>Spermatophyta</taxon>
        <taxon>Magnoliopsida</taxon>
        <taxon>Liliopsida</taxon>
        <taxon>Poales</taxon>
        <taxon>Poaceae</taxon>
        <taxon>PACMAD clade</taxon>
        <taxon>Chloridoideae</taxon>
        <taxon>Cynodonteae</taxon>
        <taxon>Eleusininae</taxon>
        <taxon>Eleusine</taxon>
    </lineage>
</organism>
<keyword evidence="2" id="KW-1185">Reference proteome</keyword>
<dbReference type="SUPFAM" id="SSF51445">
    <property type="entry name" value="(Trans)glycosidases"/>
    <property type="match status" value="1"/>
</dbReference>
<comment type="caution">
    <text evidence="1">The sequence shown here is derived from an EMBL/GenBank/DDBJ whole genome shotgun (WGS) entry which is preliminary data.</text>
</comment>
<dbReference type="AlphaFoldDB" id="A0AAV5ESR7"/>
<reference evidence="1" key="2">
    <citation type="submission" date="2021-12" db="EMBL/GenBank/DDBJ databases">
        <title>Resequencing data analysis of finger millet.</title>
        <authorList>
            <person name="Hatakeyama M."/>
            <person name="Aluri S."/>
            <person name="Balachadran M.T."/>
            <person name="Sivarajan S.R."/>
            <person name="Poveda L."/>
            <person name="Shimizu-Inatsugi R."/>
            <person name="Schlapbach R."/>
            <person name="Sreeman S.M."/>
            <person name="Shimizu K.K."/>
        </authorList>
    </citation>
    <scope>NUCLEOTIDE SEQUENCE</scope>
</reference>
<name>A0AAV5ESR7_ELECO</name>
<reference evidence="1" key="1">
    <citation type="journal article" date="2018" name="DNA Res.">
        <title>Multiple hybrid de novo genome assembly of finger millet, an orphan allotetraploid crop.</title>
        <authorList>
            <person name="Hatakeyama M."/>
            <person name="Aluri S."/>
            <person name="Balachadran M.T."/>
            <person name="Sivarajan S.R."/>
            <person name="Patrignani A."/>
            <person name="Gruter S."/>
            <person name="Poveda L."/>
            <person name="Shimizu-Inatsugi R."/>
            <person name="Baeten J."/>
            <person name="Francoijs K.J."/>
            <person name="Nataraja K.N."/>
            <person name="Reddy Y.A.N."/>
            <person name="Phadnis S."/>
            <person name="Ravikumar R.L."/>
            <person name="Schlapbach R."/>
            <person name="Sreeman S.M."/>
            <person name="Shimizu K.K."/>
        </authorList>
    </citation>
    <scope>NUCLEOTIDE SEQUENCE</scope>
</reference>